<keyword evidence="7" id="KW-1185">Reference proteome</keyword>
<dbReference type="PANTHER" id="PTHR47718">
    <property type="entry name" value="OS01G0519700 PROTEIN"/>
    <property type="match status" value="1"/>
</dbReference>
<evidence type="ECO:0000256" key="1">
    <source>
        <dbReference type="ARBA" id="ARBA00022723"/>
    </source>
</evidence>
<dbReference type="SMART" id="SM00575">
    <property type="entry name" value="ZnF_PMZ"/>
    <property type="match status" value="1"/>
</dbReference>
<reference evidence="6" key="1">
    <citation type="submission" date="2023-04" db="EMBL/GenBank/DDBJ databases">
        <authorList>
            <person name="Vijverberg K."/>
            <person name="Xiong W."/>
            <person name="Schranz E."/>
        </authorList>
    </citation>
    <scope>NUCLEOTIDE SEQUENCE</scope>
</reference>
<dbReference type="EMBL" id="OX465083">
    <property type="protein sequence ID" value="CAI9294178.1"/>
    <property type="molecule type" value="Genomic_DNA"/>
</dbReference>
<evidence type="ECO:0000256" key="2">
    <source>
        <dbReference type="ARBA" id="ARBA00022771"/>
    </source>
</evidence>
<feature type="domain" description="SWIM-type" evidence="5">
    <location>
        <begin position="498"/>
        <end position="536"/>
    </location>
</feature>
<dbReference type="InterPro" id="IPR018289">
    <property type="entry name" value="MULE_transposase_dom"/>
</dbReference>
<evidence type="ECO:0000256" key="3">
    <source>
        <dbReference type="ARBA" id="ARBA00022833"/>
    </source>
</evidence>
<organism evidence="6 7">
    <name type="scientific">Lactuca saligna</name>
    <name type="common">Willowleaf lettuce</name>
    <dbReference type="NCBI Taxonomy" id="75948"/>
    <lineage>
        <taxon>Eukaryota</taxon>
        <taxon>Viridiplantae</taxon>
        <taxon>Streptophyta</taxon>
        <taxon>Embryophyta</taxon>
        <taxon>Tracheophyta</taxon>
        <taxon>Spermatophyta</taxon>
        <taxon>Magnoliopsida</taxon>
        <taxon>eudicotyledons</taxon>
        <taxon>Gunneridae</taxon>
        <taxon>Pentapetalae</taxon>
        <taxon>asterids</taxon>
        <taxon>campanulids</taxon>
        <taxon>Asterales</taxon>
        <taxon>Asteraceae</taxon>
        <taxon>Cichorioideae</taxon>
        <taxon>Cichorieae</taxon>
        <taxon>Lactucinae</taxon>
        <taxon>Lactuca</taxon>
    </lineage>
</organism>
<evidence type="ECO:0000256" key="4">
    <source>
        <dbReference type="PROSITE-ProRule" id="PRU00325"/>
    </source>
</evidence>
<evidence type="ECO:0000259" key="5">
    <source>
        <dbReference type="PROSITE" id="PS50966"/>
    </source>
</evidence>
<keyword evidence="3" id="KW-0862">Zinc</keyword>
<dbReference type="InterPro" id="IPR006564">
    <property type="entry name" value="Znf_PMZ"/>
</dbReference>
<name>A0AA36EF73_LACSI</name>
<dbReference type="GO" id="GO:0008270">
    <property type="term" value="F:zinc ion binding"/>
    <property type="evidence" value="ECO:0007669"/>
    <property type="project" value="UniProtKB-KW"/>
</dbReference>
<dbReference type="InterPro" id="IPR004330">
    <property type="entry name" value="FAR1_DNA_bnd_dom"/>
</dbReference>
<gene>
    <name evidence="6" type="ORF">LSALG_LOCUS33166</name>
</gene>
<evidence type="ECO:0000313" key="7">
    <source>
        <dbReference type="Proteomes" id="UP001177003"/>
    </source>
</evidence>
<accession>A0AA36EF73</accession>
<dbReference type="Pfam" id="PF03101">
    <property type="entry name" value="FAR1"/>
    <property type="match status" value="1"/>
</dbReference>
<dbReference type="Pfam" id="PF10551">
    <property type="entry name" value="MULE"/>
    <property type="match status" value="1"/>
</dbReference>
<dbReference type="Proteomes" id="UP001177003">
    <property type="component" value="Chromosome 7"/>
</dbReference>
<dbReference type="PANTHER" id="PTHR47718:SF7">
    <property type="entry name" value="PROTEIN FAR1-RELATED SEQUENCE"/>
    <property type="match status" value="1"/>
</dbReference>
<dbReference type="InterPro" id="IPR007527">
    <property type="entry name" value="Znf_SWIM"/>
</dbReference>
<keyword evidence="2 4" id="KW-0863">Zinc-finger</keyword>
<proteinExistence type="predicted"/>
<evidence type="ECO:0000313" key="6">
    <source>
        <dbReference type="EMBL" id="CAI9294178.1"/>
    </source>
</evidence>
<dbReference type="AlphaFoldDB" id="A0AA36EF73"/>
<keyword evidence="1" id="KW-0479">Metal-binding</keyword>
<dbReference type="PROSITE" id="PS50966">
    <property type="entry name" value="ZF_SWIM"/>
    <property type="match status" value="1"/>
</dbReference>
<sequence>MNETKVDVNPIETHITEDVDIDGLSIATYESEKINGVDVNVDCDKDEVNDENIFGKVFDTTDDAYAFYNDYAFVHGFGIRIHTTHKNKETNEPYRKILVCNKEGFKREDGNTSSGHEKKRRREVRVGCKAMLRISKTKDGKWFVDLFDDTHNHELSITPTKVMKHRSHAKFHRTMECKCLMMQLNQSGLKTSQIKKAINAMKTSNEVYVTSKQCVDVLSEQRKHNKGREFYGLIKHLQDKALMDNDQYYDVDLCSDGRPRNIFWDDGRSRDDFTKFGDVVFDVTYMTNKFKMPFAPFTGVNHHGQSILFGGALLENETEETFVWLFEHFLKCMFSKYPKAIITDQDKAMGNAIKKVFPNARHRFCAWHIKKHALEHLRPYVARYSDFQESYKEWVMSDTIKEFETRWEVIRDKYKLENNCWITDMYNQRIHWAKAFLKEIFLAVQYDKAIASRRAVEEDEDFKTMNSRLVLSSIHPIEAKAEEIKYRVGQLDVDKKYWRIVSFCLLNKMHVTCSCAKYETCGILCKHSLYVMKKRHVDTLPSHYILPRWTLNVRYKVGKRSIGLEEMNNENGVSAYTLWCVRSNFNKLIEQEKDSPSEIENVNNILIKLLQDQAIRKKPIPVENVSQGSCVRISQVDMMPQLSVRDPLGPTNTKGHPKIASRIKSSLEVPKKTNMLLMSRIGSLCY</sequence>
<protein>
    <recommendedName>
        <fullName evidence="5">SWIM-type domain-containing protein</fullName>
    </recommendedName>
</protein>